<dbReference type="EC" id="1.1.1.399" evidence="4"/>
<dbReference type="PROSITE" id="PS51671">
    <property type="entry name" value="ACT"/>
    <property type="match status" value="1"/>
</dbReference>
<dbReference type="Pfam" id="PF02826">
    <property type="entry name" value="2-Hacid_dh_C"/>
    <property type="match status" value="1"/>
</dbReference>
<dbReference type="Gene3D" id="3.30.70.260">
    <property type="match status" value="1"/>
</dbReference>
<evidence type="ECO:0000256" key="6">
    <source>
        <dbReference type="ARBA" id="ARBA00021582"/>
    </source>
</evidence>
<feature type="domain" description="ACT" evidence="14">
    <location>
        <begin position="324"/>
        <end position="396"/>
    </location>
</feature>
<evidence type="ECO:0000256" key="8">
    <source>
        <dbReference type="ARBA" id="ARBA00023027"/>
    </source>
</evidence>
<dbReference type="InterPro" id="IPR006139">
    <property type="entry name" value="D-isomer_2_OHA_DH_cat_dom"/>
</dbReference>
<dbReference type="SUPFAM" id="SSF55021">
    <property type="entry name" value="ACT-like"/>
    <property type="match status" value="1"/>
</dbReference>
<dbReference type="InterPro" id="IPR006140">
    <property type="entry name" value="D-isomer_DH_NAD-bd"/>
</dbReference>
<organism evidence="15">
    <name type="scientific">Ignavibacterium album</name>
    <dbReference type="NCBI Taxonomy" id="591197"/>
    <lineage>
        <taxon>Bacteria</taxon>
        <taxon>Pseudomonadati</taxon>
        <taxon>Ignavibacteriota</taxon>
        <taxon>Ignavibacteria</taxon>
        <taxon>Ignavibacteriales</taxon>
        <taxon>Ignavibacteriaceae</taxon>
        <taxon>Ignavibacterium</taxon>
    </lineage>
</organism>
<evidence type="ECO:0000256" key="1">
    <source>
        <dbReference type="ARBA" id="ARBA00003800"/>
    </source>
</evidence>
<dbReference type="InterPro" id="IPR029753">
    <property type="entry name" value="D-isomer_DH_CS"/>
</dbReference>
<dbReference type="EMBL" id="DSVI01000020">
    <property type="protein sequence ID" value="HGT48920.1"/>
    <property type="molecule type" value="Genomic_DNA"/>
</dbReference>
<dbReference type="PROSITE" id="PS00670">
    <property type="entry name" value="D_2_HYDROXYACID_DH_2"/>
    <property type="match status" value="1"/>
</dbReference>
<dbReference type="InterPro" id="IPR036291">
    <property type="entry name" value="NAD(P)-bd_dom_sf"/>
</dbReference>
<evidence type="ECO:0000256" key="7">
    <source>
        <dbReference type="ARBA" id="ARBA00023002"/>
    </source>
</evidence>
<dbReference type="Gene3D" id="3.40.50.720">
    <property type="entry name" value="NAD(P)-binding Rossmann-like Domain"/>
    <property type="match status" value="2"/>
</dbReference>
<dbReference type="InterPro" id="IPR050857">
    <property type="entry name" value="D-2-hydroxyacid_DH"/>
</dbReference>
<gene>
    <name evidence="15" type="ORF">ENS56_12865</name>
</gene>
<evidence type="ECO:0000256" key="11">
    <source>
        <dbReference type="ARBA" id="ARBA00048126"/>
    </source>
</evidence>
<protein>
    <recommendedName>
        <fullName evidence="6">D-3-phosphoglycerate dehydrogenase</fullName>
        <ecNumber evidence="4">1.1.1.399</ecNumber>
        <ecNumber evidence="5">1.1.1.95</ecNumber>
    </recommendedName>
    <alternativeName>
        <fullName evidence="10">2-oxoglutarate reductase</fullName>
    </alternativeName>
</protein>
<dbReference type="GO" id="GO:0051287">
    <property type="term" value="F:NAD binding"/>
    <property type="evidence" value="ECO:0007669"/>
    <property type="project" value="InterPro"/>
</dbReference>
<dbReference type="FunFam" id="3.40.50.720:FF:000041">
    <property type="entry name" value="D-3-phosphoglycerate dehydrogenase"/>
    <property type="match status" value="1"/>
</dbReference>
<dbReference type="InterPro" id="IPR045865">
    <property type="entry name" value="ACT-like_dom_sf"/>
</dbReference>
<dbReference type="SUPFAM" id="SSF51735">
    <property type="entry name" value="NAD(P)-binding Rossmann-fold domains"/>
    <property type="match status" value="1"/>
</dbReference>
<proteinExistence type="inferred from homology"/>
<evidence type="ECO:0000256" key="5">
    <source>
        <dbReference type="ARBA" id="ARBA00013143"/>
    </source>
</evidence>
<dbReference type="GO" id="GO:0047545">
    <property type="term" value="F:(S)-2-hydroxyglutarate dehydrogenase activity"/>
    <property type="evidence" value="ECO:0007669"/>
    <property type="project" value="UniProtKB-ARBA"/>
</dbReference>
<dbReference type="PANTHER" id="PTHR42789:SF1">
    <property type="entry name" value="D-ISOMER SPECIFIC 2-HYDROXYACID DEHYDROGENASE FAMILY PROTEIN (AFU_ORTHOLOGUE AFUA_6G10090)"/>
    <property type="match status" value="1"/>
</dbReference>
<dbReference type="Pfam" id="PF00389">
    <property type="entry name" value="2-Hacid_dh"/>
    <property type="match status" value="1"/>
</dbReference>
<evidence type="ECO:0000256" key="12">
    <source>
        <dbReference type="ARBA" id="ARBA00048731"/>
    </source>
</evidence>
<dbReference type="UniPathway" id="UPA00135">
    <property type="reaction ID" value="UER00196"/>
</dbReference>
<comment type="similarity">
    <text evidence="3 13">Belongs to the D-isomer specific 2-hydroxyacid dehydrogenase family.</text>
</comment>
<dbReference type="PANTHER" id="PTHR42789">
    <property type="entry name" value="D-ISOMER SPECIFIC 2-HYDROXYACID DEHYDROGENASE FAMILY PROTEIN (AFU_ORTHOLOGUE AFUA_6G10090)"/>
    <property type="match status" value="1"/>
</dbReference>
<evidence type="ECO:0000313" key="15">
    <source>
        <dbReference type="EMBL" id="HGT48920.1"/>
    </source>
</evidence>
<comment type="caution">
    <text evidence="15">The sequence shown here is derived from an EMBL/GenBank/DDBJ whole genome shotgun (WGS) entry which is preliminary data.</text>
</comment>
<dbReference type="AlphaFoldDB" id="A0A832LJM4"/>
<comment type="catalytic activity">
    <reaction evidence="12">
        <text>(2R)-3-phosphoglycerate + NAD(+) = 3-phosphooxypyruvate + NADH + H(+)</text>
        <dbReference type="Rhea" id="RHEA:12641"/>
        <dbReference type="ChEBI" id="CHEBI:15378"/>
        <dbReference type="ChEBI" id="CHEBI:18110"/>
        <dbReference type="ChEBI" id="CHEBI:57540"/>
        <dbReference type="ChEBI" id="CHEBI:57945"/>
        <dbReference type="ChEBI" id="CHEBI:58272"/>
        <dbReference type="EC" id="1.1.1.95"/>
    </reaction>
</comment>
<dbReference type="EC" id="1.1.1.95" evidence="5"/>
<keyword evidence="7 13" id="KW-0560">Oxidoreductase</keyword>
<evidence type="ECO:0000256" key="3">
    <source>
        <dbReference type="ARBA" id="ARBA00005854"/>
    </source>
</evidence>
<accession>A0A832LJM4</accession>
<keyword evidence="9" id="KW-0718">Serine biosynthesis</keyword>
<comment type="pathway">
    <text evidence="2">Amino-acid biosynthesis; L-serine biosynthesis; L-serine from 3-phospho-D-glycerate: step 1/3.</text>
</comment>
<dbReference type="GO" id="GO:0006564">
    <property type="term" value="P:L-serine biosynthetic process"/>
    <property type="evidence" value="ECO:0007669"/>
    <property type="project" value="UniProtKB-KW"/>
</dbReference>
<dbReference type="GO" id="GO:0004617">
    <property type="term" value="F:phosphoglycerate dehydrogenase activity"/>
    <property type="evidence" value="ECO:0007669"/>
    <property type="project" value="UniProtKB-EC"/>
</dbReference>
<keyword evidence="9" id="KW-0028">Amino-acid biosynthesis</keyword>
<sequence>MKLKVLVADKFPEKYIQELKDLDLEVIYEPKLGEKDLPKAAEDVDILVVRSTVVNEDTINNSKKLNLIIRAGSGVNNIAISAANKKGVYVANCPGMNAVAVAELTMGLIIALDRFIPDNVADFRNGVWNKDKYSKGKGLKGKTLGIIGVGNIGKEVAKRALAFEMNVYGKDISRIEGVPIKDFSEMDQLLPLCDIVTIHLPATPQTKGLFNKKMFSYMKDGAYLINTSRHDIIVEEDLLEAIKEKNLRVALDVFKGEPEGKSGEVKSPLQNNPNIYVTHHIGASTEQAQDAVAEETVRIIKHYVHSGVIDHWVNRAKVTDAKYQLVVKHYDKPGVLASVLDVIRQGNINIEEIENIIFEGGIAACCTMKLKLPATADMLKQISENPDVISVSHVEI</sequence>
<evidence type="ECO:0000256" key="4">
    <source>
        <dbReference type="ARBA" id="ARBA00013001"/>
    </source>
</evidence>
<evidence type="ECO:0000259" key="14">
    <source>
        <dbReference type="PROSITE" id="PS51671"/>
    </source>
</evidence>
<evidence type="ECO:0000256" key="10">
    <source>
        <dbReference type="ARBA" id="ARBA00030455"/>
    </source>
</evidence>
<reference evidence="15" key="1">
    <citation type="journal article" date="2020" name="mSystems">
        <title>Genome- and Community-Level Interaction Insights into Carbon Utilization and Element Cycling Functions of Hydrothermarchaeota in Hydrothermal Sediment.</title>
        <authorList>
            <person name="Zhou Z."/>
            <person name="Liu Y."/>
            <person name="Xu W."/>
            <person name="Pan J."/>
            <person name="Luo Z.H."/>
            <person name="Li M."/>
        </authorList>
    </citation>
    <scope>NUCLEOTIDE SEQUENCE [LARGE SCALE GENOMIC DNA]</scope>
    <source>
        <strain evidence="15">SpSt-500</strain>
    </source>
</reference>
<evidence type="ECO:0000256" key="9">
    <source>
        <dbReference type="ARBA" id="ARBA00023299"/>
    </source>
</evidence>
<evidence type="ECO:0000256" key="2">
    <source>
        <dbReference type="ARBA" id="ARBA00005216"/>
    </source>
</evidence>
<keyword evidence="8" id="KW-0520">NAD</keyword>
<dbReference type="SUPFAM" id="SSF52283">
    <property type="entry name" value="Formate/glycerate dehydrogenase catalytic domain-like"/>
    <property type="match status" value="1"/>
</dbReference>
<evidence type="ECO:0000256" key="13">
    <source>
        <dbReference type="RuleBase" id="RU003719"/>
    </source>
</evidence>
<name>A0A832LJM4_9BACT</name>
<comment type="function">
    <text evidence="1">Catalyzes the reversible oxidation of 3-phospho-D-glycerate to 3-phosphonooxypyruvate, the first step of the phosphorylated L-serine biosynthesis pathway. Also catalyzes the reversible oxidation of 2-hydroxyglutarate to 2-oxoglutarate.</text>
</comment>
<dbReference type="InterPro" id="IPR002912">
    <property type="entry name" value="ACT_dom"/>
</dbReference>
<dbReference type="CDD" id="cd12174">
    <property type="entry name" value="PGDH_like_3"/>
    <property type="match status" value="1"/>
</dbReference>
<comment type="catalytic activity">
    <reaction evidence="11">
        <text>(R)-2-hydroxyglutarate + NAD(+) = 2-oxoglutarate + NADH + H(+)</text>
        <dbReference type="Rhea" id="RHEA:49612"/>
        <dbReference type="ChEBI" id="CHEBI:15378"/>
        <dbReference type="ChEBI" id="CHEBI:15801"/>
        <dbReference type="ChEBI" id="CHEBI:16810"/>
        <dbReference type="ChEBI" id="CHEBI:57540"/>
        <dbReference type="ChEBI" id="CHEBI:57945"/>
        <dbReference type="EC" id="1.1.1.399"/>
    </reaction>
</comment>